<accession>A0A455LAQ2</accession>
<keyword evidence="2" id="KW-0732">Signal</keyword>
<organism evidence="3">
    <name type="scientific">Tineola bisselliella</name>
    <name type="common">Webbing clothes moth</name>
    <name type="synonym">Tinea bisselliella</name>
    <dbReference type="NCBI Taxonomy" id="93883"/>
    <lineage>
        <taxon>Eukaryota</taxon>
        <taxon>Metazoa</taxon>
        <taxon>Ecdysozoa</taxon>
        <taxon>Arthropoda</taxon>
        <taxon>Hexapoda</taxon>
        <taxon>Insecta</taxon>
        <taxon>Pterygota</taxon>
        <taxon>Neoptera</taxon>
        <taxon>Endopterygota</taxon>
        <taxon>Lepidoptera</taxon>
        <taxon>Glossata</taxon>
        <taxon>Ditrysia</taxon>
        <taxon>Tineoidea</taxon>
        <taxon>Tineidae</taxon>
        <taxon>Tineinae</taxon>
        <taxon>Tineola</taxon>
    </lineage>
</organism>
<gene>
    <name evidence="3" type="primary">Sn3</name>
</gene>
<feature type="region of interest" description="Disordered" evidence="1">
    <location>
        <begin position="94"/>
        <end position="113"/>
    </location>
</feature>
<feature type="signal peptide" evidence="2">
    <location>
        <begin position="1"/>
        <end position="19"/>
    </location>
</feature>
<protein>
    <submittedName>
        <fullName evidence="3">Seroin transcript 3</fullName>
    </submittedName>
</protein>
<feature type="compositionally biased region" description="Basic and acidic residues" evidence="1">
    <location>
        <begin position="95"/>
        <end position="113"/>
    </location>
</feature>
<dbReference type="AlphaFoldDB" id="A0A455LAQ2"/>
<name>A0A455LAQ2_TINBI</name>
<dbReference type="EMBL" id="MG674531">
    <property type="protein sequence ID" value="AXY94672.1"/>
    <property type="molecule type" value="mRNA"/>
</dbReference>
<evidence type="ECO:0000256" key="1">
    <source>
        <dbReference type="SAM" id="MobiDB-lite"/>
    </source>
</evidence>
<proteinExistence type="evidence at transcript level"/>
<sequence length="122" mass="13834">MAKFTLLFVIATLAVCVQALPYRQNDVASMAVQQKWEELSRLLNERIQARFGLTPVDPNVFQGRHFDIKNLHPTDGGHVYGESKFEYHTATNVNGHEDKHSGGHKVINKDGHVTEFDYTPQN</sequence>
<reference evidence="3" key="1">
    <citation type="submission" date="2017-12" db="EMBL/GenBank/DDBJ databases">
        <title>Several types of seroins are common silk components.</title>
        <authorList>
            <person name="Zurovec M."/>
            <person name="Kucerova L."/>
            <person name="Kludkiewicz B."/>
            <person name="Strnad H."/>
            <person name="Sehnal F."/>
        </authorList>
    </citation>
    <scope>NUCLEOTIDE SEQUENCE</scope>
    <source>
        <tissue evidence="3">Larval silk glands</tissue>
    </source>
</reference>
<feature type="chain" id="PRO_5019730714" evidence="2">
    <location>
        <begin position="20"/>
        <end position="122"/>
    </location>
</feature>
<evidence type="ECO:0000256" key="2">
    <source>
        <dbReference type="SAM" id="SignalP"/>
    </source>
</evidence>
<evidence type="ECO:0000313" key="3">
    <source>
        <dbReference type="EMBL" id="AXY94672.1"/>
    </source>
</evidence>